<dbReference type="InterPro" id="IPR001524">
    <property type="entry name" value="Glyco_hydro_6_CS"/>
</dbReference>
<dbReference type="EMBL" id="JAVRFJ010000038">
    <property type="protein sequence ID" value="MDT0572415.1"/>
    <property type="molecule type" value="Genomic_DNA"/>
</dbReference>
<dbReference type="GO" id="GO:0016787">
    <property type="term" value="F:hydrolase activity"/>
    <property type="evidence" value="ECO:0007669"/>
    <property type="project" value="UniProtKB-KW"/>
</dbReference>
<evidence type="ECO:0000256" key="6">
    <source>
        <dbReference type="ARBA" id="ARBA00023295"/>
    </source>
</evidence>
<feature type="compositionally biased region" description="Pro residues" evidence="10">
    <location>
        <begin position="64"/>
        <end position="78"/>
    </location>
</feature>
<dbReference type="PROSITE" id="PS00656">
    <property type="entry name" value="GLYCOSYL_HYDROL_F6_2"/>
    <property type="match status" value="1"/>
</dbReference>
<dbReference type="SUPFAM" id="SSF51989">
    <property type="entry name" value="Glycosyl hydrolases family 6, cellulases"/>
    <property type="match status" value="1"/>
</dbReference>
<evidence type="ECO:0000256" key="1">
    <source>
        <dbReference type="ARBA" id="ARBA00022729"/>
    </source>
</evidence>
<protein>
    <recommendedName>
        <fullName evidence="9">Glucanase</fullName>
        <ecNumber evidence="9">3.2.1.-</ecNumber>
    </recommendedName>
</protein>
<reference evidence="11" key="1">
    <citation type="submission" date="2024-05" db="EMBL/GenBank/DDBJ databases">
        <title>30 novel species of actinomycetes from the DSMZ collection.</title>
        <authorList>
            <person name="Nouioui I."/>
        </authorList>
    </citation>
    <scope>NUCLEOTIDE SEQUENCE</scope>
    <source>
        <strain evidence="11">DSM 3412</strain>
    </source>
</reference>
<feature type="compositionally biased region" description="Polar residues" evidence="10">
    <location>
        <begin position="45"/>
        <end position="54"/>
    </location>
</feature>
<gene>
    <name evidence="11" type="ORF">RM704_33995</name>
</gene>
<feature type="region of interest" description="Disordered" evidence="10">
    <location>
        <begin position="327"/>
        <end position="353"/>
    </location>
</feature>
<evidence type="ECO:0000313" key="12">
    <source>
        <dbReference type="Proteomes" id="UP001180737"/>
    </source>
</evidence>
<dbReference type="PIRSF" id="PIRSF001100">
    <property type="entry name" value="Beta_cellobiohydrolase"/>
    <property type="match status" value="1"/>
</dbReference>
<comment type="caution">
    <text evidence="11">The sequence shown here is derived from an EMBL/GenBank/DDBJ whole genome shotgun (WGS) entry which is preliminary data.</text>
</comment>
<proteinExistence type="inferred from homology"/>
<name>A0ABU2Z7T3_9ACTN</name>
<evidence type="ECO:0000256" key="10">
    <source>
        <dbReference type="SAM" id="MobiDB-lite"/>
    </source>
</evidence>
<keyword evidence="3 9" id="KW-0136">Cellulose degradation</keyword>
<feature type="active site" description="Proton donor" evidence="8">
    <location>
        <position position="220"/>
    </location>
</feature>
<comment type="similarity">
    <text evidence="9">Belongs to the glycosyl hydrolase family 6.</text>
</comment>
<evidence type="ECO:0000256" key="2">
    <source>
        <dbReference type="ARBA" id="ARBA00022801"/>
    </source>
</evidence>
<evidence type="ECO:0000256" key="3">
    <source>
        <dbReference type="ARBA" id="ARBA00023001"/>
    </source>
</evidence>
<dbReference type="Proteomes" id="UP001180737">
    <property type="component" value="Unassembled WGS sequence"/>
</dbReference>
<keyword evidence="1" id="KW-0732">Signal</keyword>
<evidence type="ECO:0000256" key="7">
    <source>
        <dbReference type="ARBA" id="ARBA00023326"/>
    </source>
</evidence>
<evidence type="ECO:0000256" key="8">
    <source>
        <dbReference type="PROSITE-ProRule" id="PRU10057"/>
    </source>
</evidence>
<keyword evidence="7 9" id="KW-0624">Polysaccharide degradation</keyword>
<keyword evidence="12" id="KW-1185">Reference proteome</keyword>
<organism evidence="11 12">
    <name type="scientific">Streptomyces gottesmaniae</name>
    <dbReference type="NCBI Taxonomy" id="3075518"/>
    <lineage>
        <taxon>Bacteria</taxon>
        <taxon>Bacillati</taxon>
        <taxon>Actinomycetota</taxon>
        <taxon>Actinomycetes</taxon>
        <taxon>Kitasatosporales</taxon>
        <taxon>Streptomycetaceae</taxon>
        <taxon>Streptomyces</taxon>
    </lineage>
</organism>
<dbReference type="InterPro" id="IPR016288">
    <property type="entry name" value="Beta_cellobiohydrolase"/>
</dbReference>
<dbReference type="RefSeq" id="WP_033532540.1">
    <property type="nucleotide sequence ID" value="NZ_JAVRFJ010000038.1"/>
</dbReference>
<dbReference type="EC" id="3.2.1.-" evidence="9"/>
<sequence>MTAAAAVLAVVGTITGMVAAMGGERTADEARPLTSRSGALPSDPATLSNPSGLSGPTRKAGPAPDGPSPRRTSPPPSNSPGASTKAGVRPSAERTGRRAAPGTGPGVLYRHPDSQVLDWVRDHPGDPRSAAIGTGIADRPAAVWFTDPTPAVVTARVAAVASGGAARDQVPVLVAYAIPDRDCGGASQGGARSLDAYDAWIDAFAAGLGSDDVIVILEPDAIAQSDCLSADGRADRFASLARAGRVVKAANPDARVYHDAGHSEWNTPGKQAALLRQAGAADPAGSDGVFSNVSNFNRTAAEVAYTRRVLDALGAPAGLGAVIDTSRNGNGAPADGEWCDPSGRGLGRPPTLTTGEPGVHAYLWVKLPGESDGCRGRAGTFSPGYAYELARG</sequence>
<evidence type="ECO:0000256" key="4">
    <source>
        <dbReference type="ARBA" id="ARBA00023157"/>
    </source>
</evidence>
<dbReference type="PRINTS" id="PR00733">
    <property type="entry name" value="GLHYDRLASE6"/>
</dbReference>
<evidence type="ECO:0000313" key="11">
    <source>
        <dbReference type="EMBL" id="MDT0572415.1"/>
    </source>
</evidence>
<dbReference type="PANTHER" id="PTHR34876:SF4">
    <property type="entry name" value="1,4-BETA-D-GLUCAN CELLOBIOHYDROLASE C-RELATED"/>
    <property type="match status" value="1"/>
</dbReference>
<evidence type="ECO:0000256" key="5">
    <source>
        <dbReference type="ARBA" id="ARBA00023277"/>
    </source>
</evidence>
<keyword evidence="5 9" id="KW-0119">Carbohydrate metabolism</keyword>
<feature type="region of interest" description="Disordered" evidence="10">
    <location>
        <begin position="25"/>
        <end position="111"/>
    </location>
</feature>
<keyword evidence="4" id="KW-1015">Disulfide bond</keyword>
<dbReference type="Pfam" id="PF01341">
    <property type="entry name" value="Glyco_hydro_6"/>
    <property type="match status" value="1"/>
</dbReference>
<dbReference type="Gene3D" id="3.20.20.40">
    <property type="entry name" value="1, 4-beta cellobiohydrolase"/>
    <property type="match status" value="1"/>
</dbReference>
<keyword evidence="6 9" id="KW-0326">Glycosidase</keyword>
<accession>A0ABU2Z7T3</accession>
<dbReference type="InterPro" id="IPR036434">
    <property type="entry name" value="Beta_cellobiohydrolase_sf"/>
</dbReference>
<evidence type="ECO:0000256" key="9">
    <source>
        <dbReference type="RuleBase" id="RU361186"/>
    </source>
</evidence>
<dbReference type="PANTHER" id="PTHR34876">
    <property type="match status" value="1"/>
</dbReference>
<keyword evidence="2 9" id="KW-0378">Hydrolase</keyword>